<protein>
    <submittedName>
        <fullName evidence="1">Uncharacterized protein</fullName>
    </submittedName>
</protein>
<organism evidence="1">
    <name type="scientific">Cuerna arida</name>
    <dbReference type="NCBI Taxonomy" id="1464854"/>
    <lineage>
        <taxon>Eukaryota</taxon>
        <taxon>Metazoa</taxon>
        <taxon>Ecdysozoa</taxon>
        <taxon>Arthropoda</taxon>
        <taxon>Hexapoda</taxon>
        <taxon>Insecta</taxon>
        <taxon>Pterygota</taxon>
        <taxon>Neoptera</taxon>
        <taxon>Paraneoptera</taxon>
        <taxon>Hemiptera</taxon>
        <taxon>Auchenorrhyncha</taxon>
        <taxon>Membracoidea</taxon>
        <taxon>Cicadellidae</taxon>
        <taxon>Cicadellinae</taxon>
        <taxon>Proconiini</taxon>
        <taxon>Cuerna</taxon>
    </lineage>
</organism>
<dbReference type="EMBL" id="GECZ01021101">
    <property type="protein sequence ID" value="JAS48668.1"/>
    <property type="molecule type" value="Transcribed_RNA"/>
</dbReference>
<feature type="non-terminal residue" evidence="1">
    <location>
        <position position="149"/>
    </location>
</feature>
<dbReference type="AlphaFoldDB" id="A0A1B6FEP6"/>
<evidence type="ECO:0000313" key="1">
    <source>
        <dbReference type="EMBL" id="JAS48668.1"/>
    </source>
</evidence>
<sequence length="149" mass="17535">MFTKRETNLFKEKLQTKNWHNVILAEDINQAYNNFHNTIQLALNETCPPRIIRGRRIKKTHVWDSEYTKVKGEYIKALEKEQLTGRPEDKAETAVKKKNHDQRLKTLRKERTAAPLNKQKTSRALWQIINGKRNATLDTENKHSTPNKC</sequence>
<gene>
    <name evidence="1" type="ORF">g.8539</name>
</gene>
<proteinExistence type="predicted"/>
<accession>A0A1B6FEP6</accession>
<reference evidence="1" key="1">
    <citation type="submission" date="2015-11" db="EMBL/GenBank/DDBJ databases">
        <title>De novo transcriptome assembly of four potential Pierce s Disease insect vectors from Arizona vineyards.</title>
        <authorList>
            <person name="Tassone E.E."/>
        </authorList>
    </citation>
    <scope>NUCLEOTIDE SEQUENCE</scope>
</reference>
<name>A0A1B6FEP6_9HEMI</name>